<protein>
    <submittedName>
        <fullName evidence="2">Uncharacterized protein</fullName>
    </submittedName>
</protein>
<keyword evidence="3" id="KW-1185">Reference proteome</keyword>
<evidence type="ECO:0000313" key="2">
    <source>
        <dbReference type="EMBL" id="MCL6678105.1"/>
    </source>
</evidence>
<evidence type="ECO:0000313" key="3">
    <source>
        <dbReference type="Proteomes" id="UP001165343"/>
    </source>
</evidence>
<reference evidence="2" key="1">
    <citation type="submission" date="2022-05" db="EMBL/GenBank/DDBJ databases">
        <authorList>
            <person name="Jo J.-H."/>
            <person name="Im W.-T."/>
        </authorList>
    </citation>
    <scope>NUCLEOTIDE SEQUENCE</scope>
    <source>
        <strain evidence="2">RG327</strain>
    </source>
</reference>
<keyword evidence="1" id="KW-1133">Transmembrane helix</keyword>
<feature type="transmembrane region" description="Helical" evidence="1">
    <location>
        <begin position="30"/>
        <end position="49"/>
    </location>
</feature>
<feature type="transmembrane region" description="Helical" evidence="1">
    <location>
        <begin position="5"/>
        <end position="24"/>
    </location>
</feature>
<accession>A0ABT0RCX4</accession>
<sequence>MPTEIYIAMGLMFAGFIGVLAFAFRSDMSVSYGVIFAFLTAYFLVPALFSRVGRSLSRTKALDWPVFREKGIATATGHSTSVEATILILLLPFLILCFAISVTIIAAVV</sequence>
<proteinExistence type="predicted"/>
<keyword evidence="1" id="KW-0812">Transmembrane</keyword>
<dbReference type="EMBL" id="JAMGBC010000001">
    <property type="protein sequence ID" value="MCL6678105.1"/>
    <property type="molecule type" value="Genomic_DNA"/>
</dbReference>
<dbReference type="Proteomes" id="UP001165343">
    <property type="component" value="Unassembled WGS sequence"/>
</dbReference>
<comment type="caution">
    <text evidence="2">The sequence shown here is derived from an EMBL/GenBank/DDBJ whole genome shotgun (WGS) entry which is preliminary data.</text>
</comment>
<feature type="transmembrane region" description="Helical" evidence="1">
    <location>
        <begin position="86"/>
        <end position="108"/>
    </location>
</feature>
<keyword evidence="1" id="KW-0472">Membrane</keyword>
<dbReference type="RefSeq" id="WP_249867077.1">
    <property type="nucleotide sequence ID" value="NZ_JAMGBC010000001.1"/>
</dbReference>
<gene>
    <name evidence="2" type="ORF">LZ519_02050</name>
</gene>
<organism evidence="2 3">
    <name type="scientific">Sphingomonas anseongensis</name>
    <dbReference type="NCBI Taxonomy" id="2908207"/>
    <lineage>
        <taxon>Bacteria</taxon>
        <taxon>Pseudomonadati</taxon>
        <taxon>Pseudomonadota</taxon>
        <taxon>Alphaproteobacteria</taxon>
        <taxon>Sphingomonadales</taxon>
        <taxon>Sphingomonadaceae</taxon>
        <taxon>Sphingomonas</taxon>
    </lineage>
</organism>
<name>A0ABT0RCX4_9SPHN</name>
<evidence type="ECO:0000256" key="1">
    <source>
        <dbReference type="SAM" id="Phobius"/>
    </source>
</evidence>